<organism evidence="3 4">
    <name type="scientific">Anaeromicropila populeti</name>
    <dbReference type="NCBI Taxonomy" id="37658"/>
    <lineage>
        <taxon>Bacteria</taxon>
        <taxon>Bacillati</taxon>
        <taxon>Bacillota</taxon>
        <taxon>Clostridia</taxon>
        <taxon>Lachnospirales</taxon>
        <taxon>Lachnospiraceae</taxon>
        <taxon>Anaeromicropila</taxon>
    </lineage>
</organism>
<proteinExistence type="predicted"/>
<evidence type="ECO:0000313" key="4">
    <source>
        <dbReference type="Proteomes" id="UP000199659"/>
    </source>
</evidence>
<keyword evidence="2" id="KW-1133">Transmembrane helix</keyword>
<dbReference type="AlphaFoldDB" id="A0A1I6IT33"/>
<protein>
    <submittedName>
        <fullName evidence="3">Uncharacterized protein</fullName>
    </submittedName>
</protein>
<sequence length="96" mass="10145">MKSKQKPVIGIVTVVLIGCVIFAIVGQPFTKDVKGSASSSETSVESTEEPIILESQTRQNITIENEDGTTTVIETTIPGDSSIEHGNIVEGIDSAK</sequence>
<keyword evidence="2" id="KW-0812">Transmembrane</keyword>
<evidence type="ECO:0000256" key="2">
    <source>
        <dbReference type="SAM" id="Phobius"/>
    </source>
</evidence>
<accession>A0A1I6IT33</accession>
<dbReference type="STRING" id="37658.SAMN05661086_01153"/>
<dbReference type="Proteomes" id="UP000199659">
    <property type="component" value="Unassembled WGS sequence"/>
</dbReference>
<dbReference type="RefSeq" id="WP_092559737.1">
    <property type="nucleotide sequence ID" value="NZ_FOYZ01000003.1"/>
</dbReference>
<feature type="transmembrane region" description="Helical" evidence="2">
    <location>
        <begin position="7"/>
        <end position="26"/>
    </location>
</feature>
<evidence type="ECO:0000313" key="3">
    <source>
        <dbReference type="EMBL" id="SFR69883.1"/>
    </source>
</evidence>
<reference evidence="3 4" key="1">
    <citation type="submission" date="2016-10" db="EMBL/GenBank/DDBJ databases">
        <authorList>
            <person name="de Groot N.N."/>
        </authorList>
    </citation>
    <scope>NUCLEOTIDE SEQUENCE [LARGE SCALE GENOMIC DNA]</scope>
    <source>
        <strain evidence="3 4">743A</strain>
    </source>
</reference>
<keyword evidence="4" id="KW-1185">Reference proteome</keyword>
<dbReference type="PROSITE" id="PS51257">
    <property type="entry name" value="PROKAR_LIPOPROTEIN"/>
    <property type="match status" value="1"/>
</dbReference>
<feature type="region of interest" description="Disordered" evidence="1">
    <location>
        <begin position="76"/>
        <end position="96"/>
    </location>
</feature>
<evidence type="ECO:0000256" key="1">
    <source>
        <dbReference type="SAM" id="MobiDB-lite"/>
    </source>
</evidence>
<dbReference type="EMBL" id="FOYZ01000003">
    <property type="protein sequence ID" value="SFR69883.1"/>
    <property type="molecule type" value="Genomic_DNA"/>
</dbReference>
<keyword evidence="2" id="KW-0472">Membrane</keyword>
<gene>
    <name evidence="3" type="ORF">SAMN05661086_01153</name>
</gene>
<name>A0A1I6IT33_9FIRM</name>